<evidence type="ECO:0000259" key="4">
    <source>
        <dbReference type="Pfam" id="PF09084"/>
    </source>
</evidence>
<dbReference type="GO" id="GO:0042597">
    <property type="term" value="C:periplasmic space"/>
    <property type="evidence" value="ECO:0007669"/>
    <property type="project" value="UniProtKB-SubCell"/>
</dbReference>
<sequence length="326" mass="33766">MPTLRGTTARRHRRGLVGIGALLAVLLAGCGGEDAGAAGGTETVTLGLIPIVDVAPVYLGIQQGFFEQEGIGLELSSGQGGAAIVPGVASGSLDFGFGNNTSTLLGASKGLPLKVVASGVYGTGTPGADYVEVMVTGDSPMRSAADLVGKKVAVNTLQNIGDTTVRASVRAAGGDAGAVEFVEMPFPNMNAALAAGDVDAIWQVEPFLAMAKADGHRILASPFTDTTPELMVSTYFTTRKFAQENPELVARFTTAIDKSLSYARDNPDAVRAIIPTYLDIPAELAAELVLPKWTPEINRTAIEVLAELAERDGLVTTRPDLQALLG</sequence>
<dbReference type="PANTHER" id="PTHR30024">
    <property type="entry name" value="ALIPHATIC SULFONATES-BINDING PROTEIN-RELATED"/>
    <property type="match status" value="1"/>
</dbReference>
<dbReference type="RefSeq" id="WP_246106584.1">
    <property type="nucleotide sequence ID" value="NZ_VFPA01000002.1"/>
</dbReference>
<evidence type="ECO:0000313" key="6">
    <source>
        <dbReference type="Proteomes" id="UP000315677"/>
    </source>
</evidence>
<evidence type="ECO:0000256" key="1">
    <source>
        <dbReference type="ARBA" id="ARBA00004418"/>
    </source>
</evidence>
<dbReference type="Proteomes" id="UP000315677">
    <property type="component" value="Unassembled WGS sequence"/>
</dbReference>
<evidence type="ECO:0000256" key="3">
    <source>
        <dbReference type="ARBA" id="ARBA00022729"/>
    </source>
</evidence>
<evidence type="ECO:0000256" key="2">
    <source>
        <dbReference type="ARBA" id="ARBA00010742"/>
    </source>
</evidence>
<dbReference type="AlphaFoldDB" id="A0A543DNW5"/>
<feature type="domain" description="SsuA/THI5-like" evidence="4">
    <location>
        <begin position="53"/>
        <end position="269"/>
    </location>
</feature>
<dbReference type="PROSITE" id="PS51257">
    <property type="entry name" value="PROKAR_LIPOPROTEIN"/>
    <property type="match status" value="1"/>
</dbReference>
<proteinExistence type="inferred from homology"/>
<protein>
    <submittedName>
        <fullName evidence="5">NitT/TauT family transport system substrate-binding protein</fullName>
    </submittedName>
</protein>
<comment type="caution">
    <text evidence="5">The sequence shown here is derived from an EMBL/GenBank/DDBJ whole genome shotgun (WGS) entry which is preliminary data.</text>
</comment>
<accession>A0A543DNW5</accession>
<keyword evidence="6" id="KW-1185">Reference proteome</keyword>
<reference evidence="5 6" key="1">
    <citation type="submission" date="2019-06" db="EMBL/GenBank/DDBJ databases">
        <title>Sequencing the genomes of 1000 actinobacteria strains.</title>
        <authorList>
            <person name="Klenk H.-P."/>
        </authorList>
    </citation>
    <scope>NUCLEOTIDE SEQUENCE [LARGE SCALE GENOMIC DNA]</scope>
    <source>
        <strain evidence="5 6">DSM 45301</strain>
    </source>
</reference>
<evidence type="ECO:0000313" key="5">
    <source>
        <dbReference type="EMBL" id="TQM11024.1"/>
    </source>
</evidence>
<dbReference type="SUPFAM" id="SSF53850">
    <property type="entry name" value="Periplasmic binding protein-like II"/>
    <property type="match status" value="1"/>
</dbReference>
<gene>
    <name evidence="5" type="ORF">FB558_3555</name>
</gene>
<name>A0A543DNW5_9PSEU</name>
<dbReference type="Pfam" id="PF09084">
    <property type="entry name" value="NMT1"/>
    <property type="match status" value="1"/>
</dbReference>
<organism evidence="5 6">
    <name type="scientific">Pseudonocardia kunmingensis</name>
    <dbReference type="NCBI Taxonomy" id="630975"/>
    <lineage>
        <taxon>Bacteria</taxon>
        <taxon>Bacillati</taxon>
        <taxon>Actinomycetota</taxon>
        <taxon>Actinomycetes</taxon>
        <taxon>Pseudonocardiales</taxon>
        <taxon>Pseudonocardiaceae</taxon>
        <taxon>Pseudonocardia</taxon>
    </lineage>
</organism>
<dbReference type="InterPro" id="IPR015168">
    <property type="entry name" value="SsuA/THI5"/>
</dbReference>
<dbReference type="Gene3D" id="3.40.190.10">
    <property type="entry name" value="Periplasmic binding protein-like II"/>
    <property type="match status" value="2"/>
</dbReference>
<dbReference type="EMBL" id="VFPA01000002">
    <property type="protein sequence ID" value="TQM11024.1"/>
    <property type="molecule type" value="Genomic_DNA"/>
</dbReference>
<comment type="similarity">
    <text evidence="2">Belongs to the bacterial solute-binding protein SsuA/TauA family.</text>
</comment>
<keyword evidence="3" id="KW-0732">Signal</keyword>
<dbReference type="PANTHER" id="PTHR30024:SF47">
    <property type="entry name" value="TAURINE-BINDING PERIPLASMIC PROTEIN"/>
    <property type="match status" value="1"/>
</dbReference>
<comment type="subcellular location">
    <subcellularLocation>
        <location evidence="1">Periplasm</location>
    </subcellularLocation>
</comment>